<dbReference type="Proteomes" id="UP000033140">
    <property type="component" value="Unassembled WGS sequence"/>
</dbReference>
<evidence type="ECO:0000313" key="2">
    <source>
        <dbReference type="EMBL" id="GAO52535.1"/>
    </source>
</evidence>
<feature type="region of interest" description="Disordered" evidence="1">
    <location>
        <begin position="203"/>
        <end position="227"/>
    </location>
</feature>
<dbReference type="EMBL" id="BACD03000072">
    <property type="protein sequence ID" value="GAO52535.1"/>
    <property type="molecule type" value="Genomic_DNA"/>
</dbReference>
<evidence type="ECO:0000313" key="3">
    <source>
        <dbReference type="Proteomes" id="UP000033140"/>
    </source>
</evidence>
<evidence type="ECO:0000256" key="1">
    <source>
        <dbReference type="SAM" id="MobiDB-lite"/>
    </source>
</evidence>
<reference evidence="2 3" key="3">
    <citation type="journal article" date="2015" name="Genome Announc.">
        <title>Draft Genome Sequence of the Archiascomycetous Yeast Saitoella complicata.</title>
        <authorList>
            <person name="Yamauchi K."/>
            <person name="Kondo S."/>
            <person name="Hamamoto M."/>
            <person name="Takahashi Y."/>
            <person name="Ogura Y."/>
            <person name="Hayashi T."/>
            <person name="Nishida H."/>
        </authorList>
    </citation>
    <scope>NUCLEOTIDE SEQUENCE [LARGE SCALE GENOMIC DNA]</scope>
    <source>
        <strain evidence="2 3">NRRL Y-17804</strain>
    </source>
</reference>
<feature type="compositionally biased region" description="Basic and acidic residues" evidence="1">
    <location>
        <begin position="208"/>
        <end position="226"/>
    </location>
</feature>
<gene>
    <name evidence="2" type="ORF">G7K_6609-t1</name>
</gene>
<keyword evidence="3" id="KW-1185">Reference proteome</keyword>
<reference evidence="2 3" key="1">
    <citation type="journal article" date="2011" name="J. Gen. Appl. Microbiol.">
        <title>Draft genome sequencing of the enigmatic yeast Saitoella complicata.</title>
        <authorList>
            <person name="Nishida H."/>
            <person name="Hamamoto M."/>
            <person name="Sugiyama J."/>
        </authorList>
    </citation>
    <scope>NUCLEOTIDE SEQUENCE [LARGE SCALE GENOMIC DNA]</scope>
    <source>
        <strain evidence="2 3">NRRL Y-17804</strain>
    </source>
</reference>
<sequence length="336" mass="37831">MEQRTPKGHVTGLPFSMKTSQRLLTPIVNPRIHTCWLPRRTTNSYKDKMKHEETKRTPISALLTRRKFASRAGGRSGSAGAAAAGTTDSDFDIILGLNSLPVFLLHRRQEYNPAIWRDRRLHTPRPQPATPSFSIAKTLTFSAVGHLSETEGSPRSVVCFLSPLVLQTTAGPELQRARPGVEANQEPHGEEKKRINFARNLNRNGKSGIREKPGEQRHHHWGRETGDGIGGKHRMVFRCYSEPGAEFCPEMKLEEAIMPSTARRWMFGELSFVGKPSEERRKCVESPGATASREGTTHPQLLDQHQQRLLSSTSHSLSLRAFLLTHYNYSFLDYES</sequence>
<dbReference type="AlphaFoldDB" id="A0A0E9NSX5"/>
<protein>
    <submittedName>
        <fullName evidence="2">Uncharacterized protein</fullName>
    </submittedName>
</protein>
<accession>A0A0E9NSX5</accession>
<organism evidence="2 3">
    <name type="scientific">Saitoella complicata (strain BCRC 22490 / CBS 7301 / JCM 7358 / NBRC 10748 / NRRL Y-17804)</name>
    <dbReference type="NCBI Taxonomy" id="698492"/>
    <lineage>
        <taxon>Eukaryota</taxon>
        <taxon>Fungi</taxon>
        <taxon>Dikarya</taxon>
        <taxon>Ascomycota</taxon>
        <taxon>Taphrinomycotina</taxon>
        <taxon>Taphrinomycotina incertae sedis</taxon>
        <taxon>Saitoella</taxon>
    </lineage>
</organism>
<reference evidence="2 3" key="2">
    <citation type="journal article" date="2014" name="J. Gen. Appl. Microbiol.">
        <title>The early diverging ascomycetous budding yeast Saitoella complicata has three histone deacetylases belonging to the Clr6, Hos2, and Rpd3 lineages.</title>
        <authorList>
            <person name="Nishida H."/>
            <person name="Matsumoto T."/>
            <person name="Kondo S."/>
            <person name="Hamamoto M."/>
            <person name="Yoshikawa H."/>
        </authorList>
    </citation>
    <scope>NUCLEOTIDE SEQUENCE [LARGE SCALE GENOMIC DNA]</scope>
    <source>
        <strain evidence="2 3">NRRL Y-17804</strain>
    </source>
</reference>
<name>A0A0E9NSX5_SAICN</name>
<proteinExistence type="predicted"/>
<comment type="caution">
    <text evidence="2">The sequence shown here is derived from an EMBL/GenBank/DDBJ whole genome shotgun (WGS) entry which is preliminary data.</text>
</comment>